<dbReference type="Pfam" id="PF20431">
    <property type="entry name" value="E_motif"/>
    <property type="match status" value="1"/>
</dbReference>
<dbReference type="SUPFAM" id="SSF53901">
    <property type="entry name" value="Thiolase-like"/>
    <property type="match status" value="2"/>
</dbReference>
<dbReference type="EC" id="2.3.1.199" evidence="4"/>
<dbReference type="AlphaFoldDB" id="A0AA86TEJ5"/>
<sequence length="1000" mass="112577">MIRFLNGVNKFGGFGKPWFYVHSFHSLLSSSSSSSSPSSSFHHSFTATDPNVLHRVLQRCRVSMNLKAATKAHARVVVIGLATYPSLVSSLISTYAHCNQPHIALHVFSNVLDLFSRNLVIASLMKDGQCDVATKVFGKMLVRDVVTWNSMVGGYVKSSRFFDALNLFRRMLSAKVEPDGFTFASVITACARLGALCNAKWVHGLMVEKRVELNYILSAALIDMYAKCGRIDVSRQVFEEVVRDHVSVWNAMISGLAIHGLAMDVIVIFSRMETECVLPDSVTFIGILTACSHCGLVEEGRKYFDMMQNRFMIQPQLEHYGTMVDLFGRAGLTEEAYALIKVMPMEPDVVIWRALLSACRIYRKKELGEVAIANISRLECGDFVLLSNMYCSLKNWDSAERVRRRMKMGGIRKNRGKSWIELGNSIQKFSAADHSHAEMKSIYRVLEGLIQRAKLDGFTPLTDLVLMDVSEEEKEENLIFHSEKLALAYGVLKSSPGTKIRISKNLRICLDCHNWIKIRLLVELFLGCMAECPQLMHILIEKKVSDVCSLIPFPDLQMEYYRLLEKGTIFKIADMLLVACLATLYLACRRKAPVYLIDFNCYCPPSSYRLPMAMFEENQLYEDMDPEAIAFQCKIMAKSGFSELTSISPSLAEIPKIKALSFALEEAETIMCSVIKNLFEKNKINPKTIDILITNSSVFCPTPSLSAMVVNKFRMRSNIMSFNLSGMGCSAGIISMSLAKDLLRVHRNSLALIVSTETLSLNWYTGKVPSMLLSNCLFRMGGAAILMSSRVQDKHKAKYKLQHIVRTITAQDDQSHGCVYQQVDPADKEGVSISKNIVNVSGDALKKNIASLGPLVLPLREQFLYLFSIICRKMCCTRRISIYTPKFNHAFEHFCIHSGGRAIIEAVERNLKLRKQDVEPSTMTLYRFGNISSSSIWYELSYIEAKGRMKCGDRVWQIAFGSGFKCNSAVWKCVCDMKPDTATAWRDTIHSYPVDIMRTN</sequence>
<dbReference type="NCBIfam" id="TIGR00756">
    <property type="entry name" value="PPR"/>
    <property type="match status" value="1"/>
</dbReference>
<evidence type="ECO:0000256" key="3">
    <source>
        <dbReference type="ARBA" id="ARBA00006643"/>
    </source>
</evidence>
<evidence type="ECO:0000313" key="13">
    <source>
        <dbReference type="EMBL" id="CAJ1963382.1"/>
    </source>
</evidence>
<dbReference type="Pfam" id="PF08541">
    <property type="entry name" value="ACP_syn_III_C"/>
    <property type="match status" value="1"/>
</dbReference>
<evidence type="ECO:0000256" key="7">
    <source>
        <dbReference type="ARBA" id="ARBA00023315"/>
    </source>
</evidence>
<dbReference type="GO" id="GO:0009922">
    <property type="term" value="F:fatty acid elongase activity"/>
    <property type="evidence" value="ECO:0007669"/>
    <property type="project" value="UniProtKB-EC"/>
</dbReference>
<dbReference type="InterPro" id="IPR016039">
    <property type="entry name" value="Thiolase-like"/>
</dbReference>
<dbReference type="FunFam" id="1.25.40.10:FF:000242">
    <property type="entry name" value="Pentatricopeptide repeat-containing protein"/>
    <property type="match status" value="1"/>
</dbReference>
<name>A0AA86TEJ5_9FABA</name>
<evidence type="ECO:0000259" key="11">
    <source>
        <dbReference type="Pfam" id="PF08541"/>
    </source>
</evidence>
<dbReference type="Proteomes" id="UP001189624">
    <property type="component" value="Chromosome 6"/>
</dbReference>
<keyword evidence="6" id="KW-0677">Repeat</keyword>
<comment type="pathway">
    <text evidence="1">Lipid metabolism; fatty acid biosynthesis.</text>
</comment>
<keyword evidence="7" id="KW-0012">Acyltransferase</keyword>
<dbReference type="InterPro" id="IPR011990">
    <property type="entry name" value="TPR-like_helical_dom_sf"/>
</dbReference>
<comment type="similarity">
    <text evidence="2">Belongs to the thiolase-like superfamily. Chalcone/stilbene synthases family.</text>
</comment>
<dbReference type="PANTHER" id="PTHR31561">
    <property type="entry name" value="3-KETOACYL-COA SYNTHASE"/>
    <property type="match status" value="1"/>
</dbReference>
<dbReference type="InterPro" id="IPR032867">
    <property type="entry name" value="DYW_dom"/>
</dbReference>
<evidence type="ECO:0000313" key="14">
    <source>
        <dbReference type="Proteomes" id="UP001189624"/>
    </source>
</evidence>
<evidence type="ECO:0000256" key="1">
    <source>
        <dbReference type="ARBA" id="ARBA00005194"/>
    </source>
</evidence>
<dbReference type="InterPro" id="IPR012392">
    <property type="entry name" value="3-ktacl-CoA_syn"/>
</dbReference>
<comment type="similarity">
    <text evidence="3">Belongs to the PPR family. PCMP-H subfamily.</text>
</comment>
<evidence type="ECO:0000259" key="10">
    <source>
        <dbReference type="Pfam" id="PF08392"/>
    </source>
</evidence>
<proteinExistence type="inferred from homology"/>
<comment type="catalytic activity">
    <reaction evidence="8">
        <text>a very-long-chain acyl-CoA + malonyl-CoA + H(+) = a very-long-chain 3-oxoacyl-CoA + CO2 + CoA</text>
        <dbReference type="Rhea" id="RHEA:32727"/>
        <dbReference type="ChEBI" id="CHEBI:15378"/>
        <dbReference type="ChEBI" id="CHEBI:16526"/>
        <dbReference type="ChEBI" id="CHEBI:57287"/>
        <dbReference type="ChEBI" id="CHEBI:57384"/>
        <dbReference type="ChEBI" id="CHEBI:90725"/>
        <dbReference type="ChEBI" id="CHEBI:90736"/>
        <dbReference type="EC" id="2.3.1.199"/>
    </reaction>
</comment>
<dbReference type="Pfam" id="PF13041">
    <property type="entry name" value="PPR_2"/>
    <property type="match status" value="1"/>
</dbReference>
<dbReference type="Pfam" id="PF14432">
    <property type="entry name" value="DYW_deaminase"/>
    <property type="match status" value="1"/>
</dbReference>
<dbReference type="EMBL" id="OY731403">
    <property type="protein sequence ID" value="CAJ1963382.1"/>
    <property type="molecule type" value="Genomic_DNA"/>
</dbReference>
<evidence type="ECO:0000256" key="8">
    <source>
        <dbReference type="ARBA" id="ARBA00047375"/>
    </source>
</evidence>
<dbReference type="FunFam" id="1.25.40.10:FF:001895">
    <property type="entry name" value="Pentatricopeptide repeat-containing protein"/>
    <property type="match status" value="1"/>
</dbReference>
<evidence type="ECO:0000259" key="12">
    <source>
        <dbReference type="Pfam" id="PF14432"/>
    </source>
</evidence>
<keyword evidence="5" id="KW-0808">Transferase</keyword>
<dbReference type="Gene3D" id="1.25.40.10">
    <property type="entry name" value="Tetratricopeptide repeat domain"/>
    <property type="match status" value="2"/>
</dbReference>
<dbReference type="GO" id="GO:0016020">
    <property type="term" value="C:membrane"/>
    <property type="evidence" value="ECO:0007669"/>
    <property type="project" value="InterPro"/>
</dbReference>
<dbReference type="InterPro" id="IPR046848">
    <property type="entry name" value="E_motif"/>
</dbReference>
<dbReference type="CDD" id="cd00831">
    <property type="entry name" value="CHS_like"/>
    <property type="match status" value="1"/>
</dbReference>
<dbReference type="PROSITE" id="PS51375">
    <property type="entry name" value="PPR"/>
    <property type="match status" value="1"/>
</dbReference>
<dbReference type="InterPro" id="IPR002885">
    <property type="entry name" value="PPR_rpt"/>
</dbReference>
<dbReference type="Gene3D" id="3.40.47.10">
    <property type="match status" value="1"/>
</dbReference>
<protein>
    <recommendedName>
        <fullName evidence="4">very-long-chain 3-oxoacyl-CoA synthase</fullName>
        <ecNumber evidence="4">2.3.1.199</ecNumber>
    </recommendedName>
</protein>
<dbReference type="GO" id="GO:0008270">
    <property type="term" value="F:zinc ion binding"/>
    <property type="evidence" value="ECO:0007669"/>
    <property type="project" value="InterPro"/>
</dbReference>
<dbReference type="InterPro" id="IPR013601">
    <property type="entry name" value="FAE1_typ3_polyketide_synth"/>
</dbReference>
<feature type="domain" description="DYW" evidence="12">
    <location>
        <begin position="457"/>
        <end position="517"/>
    </location>
</feature>
<feature type="domain" description="FAE" evidence="10">
    <location>
        <begin position="588"/>
        <end position="874"/>
    </location>
</feature>
<dbReference type="Pfam" id="PF01535">
    <property type="entry name" value="PPR"/>
    <property type="match status" value="4"/>
</dbReference>
<feature type="domain" description="Beta-ketoacyl-[acyl-carrier-protein] synthase III C-terminal" evidence="11">
    <location>
        <begin position="892"/>
        <end position="972"/>
    </location>
</feature>
<organism evidence="13 14">
    <name type="scientific">Sphenostylis stenocarpa</name>
    <dbReference type="NCBI Taxonomy" id="92480"/>
    <lineage>
        <taxon>Eukaryota</taxon>
        <taxon>Viridiplantae</taxon>
        <taxon>Streptophyta</taxon>
        <taxon>Embryophyta</taxon>
        <taxon>Tracheophyta</taxon>
        <taxon>Spermatophyta</taxon>
        <taxon>Magnoliopsida</taxon>
        <taxon>eudicotyledons</taxon>
        <taxon>Gunneridae</taxon>
        <taxon>Pentapetalae</taxon>
        <taxon>rosids</taxon>
        <taxon>fabids</taxon>
        <taxon>Fabales</taxon>
        <taxon>Fabaceae</taxon>
        <taxon>Papilionoideae</taxon>
        <taxon>50 kb inversion clade</taxon>
        <taxon>NPAAA clade</taxon>
        <taxon>indigoferoid/millettioid clade</taxon>
        <taxon>Phaseoleae</taxon>
        <taxon>Sphenostylis</taxon>
    </lineage>
</organism>
<evidence type="ECO:0000256" key="9">
    <source>
        <dbReference type="PROSITE-ProRule" id="PRU00708"/>
    </source>
</evidence>
<evidence type="ECO:0000256" key="6">
    <source>
        <dbReference type="ARBA" id="ARBA00022737"/>
    </source>
</evidence>
<keyword evidence="14" id="KW-1185">Reference proteome</keyword>
<evidence type="ECO:0000256" key="4">
    <source>
        <dbReference type="ARBA" id="ARBA00012307"/>
    </source>
</evidence>
<dbReference type="Pfam" id="PF08392">
    <property type="entry name" value="FAE1_CUT1_RppA"/>
    <property type="match status" value="1"/>
</dbReference>
<feature type="repeat" description="PPR" evidence="9">
    <location>
        <begin position="144"/>
        <end position="178"/>
    </location>
</feature>
<dbReference type="GO" id="GO:0006633">
    <property type="term" value="P:fatty acid biosynthetic process"/>
    <property type="evidence" value="ECO:0007669"/>
    <property type="project" value="InterPro"/>
</dbReference>
<dbReference type="Gramene" id="rna-AYBTSS11_LOCUS19743">
    <property type="protein sequence ID" value="CAJ1963382.1"/>
    <property type="gene ID" value="gene-AYBTSS11_LOCUS19743"/>
</dbReference>
<accession>A0AA86TEJ5</accession>
<dbReference type="InterPro" id="IPR013747">
    <property type="entry name" value="ACP_syn_III_C"/>
</dbReference>
<gene>
    <name evidence="13" type="ORF">AYBTSS11_LOCUS19743</name>
</gene>
<evidence type="ECO:0000256" key="2">
    <source>
        <dbReference type="ARBA" id="ARBA00005531"/>
    </source>
</evidence>
<reference evidence="13" key="1">
    <citation type="submission" date="2023-10" db="EMBL/GenBank/DDBJ databases">
        <authorList>
            <person name="Domelevo Entfellner J.-B."/>
        </authorList>
    </citation>
    <scope>NUCLEOTIDE SEQUENCE</scope>
</reference>
<evidence type="ECO:0000256" key="5">
    <source>
        <dbReference type="ARBA" id="ARBA00022679"/>
    </source>
</evidence>